<protein>
    <recommendedName>
        <fullName evidence="6">Transmembrane protein</fullName>
    </recommendedName>
</protein>
<proteinExistence type="predicted"/>
<feature type="transmembrane region" description="Helical" evidence="2">
    <location>
        <begin position="55"/>
        <end position="79"/>
    </location>
</feature>
<feature type="chain" id="PRO_5042085338" description="Transmembrane protein" evidence="3">
    <location>
        <begin position="22"/>
        <end position="242"/>
    </location>
</feature>
<keyword evidence="3" id="KW-0732">Signal</keyword>
<evidence type="ECO:0000256" key="3">
    <source>
        <dbReference type="SAM" id="SignalP"/>
    </source>
</evidence>
<evidence type="ECO:0000313" key="4">
    <source>
        <dbReference type="EMBL" id="CAI2380054.1"/>
    </source>
</evidence>
<dbReference type="AlphaFoldDB" id="A0AAD1XWA5"/>
<evidence type="ECO:0000256" key="2">
    <source>
        <dbReference type="SAM" id="Phobius"/>
    </source>
</evidence>
<dbReference type="Proteomes" id="UP001295684">
    <property type="component" value="Unassembled WGS sequence"/>
</dbReference>
<reference evidence="4" key="1">
    <citation type="submission" date="2023-07" db="EMBL/GenBank/DDBJ databases">
        <authorList>
            <consortium name="AG Swart"/>
            <person name="Singh M."/>
            <person name="Singh A."/>
            <person name="Seah K."/>
            <person name="Emmerich C."/>
        </authorList>
    </citation>
    <scope>NUCLEOTIDE SEQUENCE</scope>
    <source>
        <strain evidence="4">DP1</strain>
    </source>
</reference>
<evidence type="ECO:0008006" key="6">
    <source>
        <dbReference type="Google" id="ProtNLM"/>
    </source>
</evidence>
<feature type="signal peptide" evidence="3">
    <location>
        <begin position="1"/>
        <end position="21"/>
    </location>
</feature>
<keyword evidence="5" id="KW-1185">Reference proteome</keyword>
<gene>
    <name evidence="4" type="ORF">ECRASSUSDP1_LOCUS21480</name>
</gene>
<dbReference type="EMBL" id="CAMPGE010021961">
    <property type="protein sequence ID" value="CAI2380054.1"/>
    <property type="molecule type" value="Genomic_DNA"/>
</dbReference>
<feature type="region of interest" description="Disordered" evidence="1">
    <location>
        <begin position="24"/>
        <end position="45"/>
    </location>
</feature>
<keyword evidence="2" id="KW-0812">Transmembrane</keyword>
<keyword evidence="2" id="KW-0472">Membrane</keyword>
<keyword evidence="2" id="KW-1133">Transmembrane helix</keyword>
<evidence type="ECO:0000256" key="1">
    <source>
        <dbReference type="SAM" id="MobiDB-lite"/>
    </source>
</evidence>
<name>A0AAD1XWA5_EUPCR</name>
<sequence>MKPKTIVMLIVIALILGEAVAKSRGGSSSRRRSSSSSGGSGGSGGSCNGSTFTCVGIPLIVIGSLCFLVCGGIGIFYLCRKLREIRSNSKKKQLTQLARPNVDPFEEKQLENKLDILHQENDKKVKDSLFAPQTHYPPHMVPKYPIPGQYIPKIDQPPVKNENNRADEVKDEDADLSLGTIHSRSDSEVSNKEVEAPQNVIVKSLQVAYSNTTPIAPVHPNSINLQIPSPAANISHSSEHIV</sequence>
<comment type="caution">
    <text evidence="4">The sequence shown here is derived from an EMBL/GenBank/DDBJ whole genome shotgun (WGS) entry which is preliminary data.</text>
</comment>
<organism evidence="4 5">
    <name type="scientific">Euplotes crassus</name>
    <dbReference type="NCBI Taxonomy" id="5936"/>
    <lineage>
        <taxon>Eukaryota</taxon>
        <taxon>Sar</taxon>
        <taxon>Alveolata</taxon>
        <taxon>Ciliophora</taxon>
        <taxon>Intramacronucleata</taxon>
        <taxon>Spirotrichea</taxon>
        <taxon>Hypotrichia</taxon>
        <taxon>Euplotida</taxon>
        <taxon>Euplotidae</taxon>
        <taxon>Moneuplotes</taxon>
    </lineage>
</organism>
<accession>A0AAD1XWA5</accession>
<evidence type="ECO:0000313" key="5">
    <source>
        <dbReference type="Proteomes" id="UP001295684"/>
    </source>
</evidence>